<keyword evidence="8" id="KW-0464">Manganese</keyword>
<feature type="compositionally biased region" description="Polar residues" evidence="11">
    <location>
        <begin position="683"/>
        <end position="702"/>
    </location>
</feature>
<evidence type="ECO:0000256" key="8">
    <source>
        <dbReference type="ARBA" id="ARBA00023211"/>
    </source>
</evidence>
<dbReference type="InterPro" id="IPR034741">
    <property type="entry name" value="Terpene_cyclase-like_1_C"/>
</dbReference>
<dbReference type="FunFam" id="1.10.600.10:FF:000007">
    <property type="entry name" value="Isoprene synthase, chloroplastic"/>
    <property type="match status" value="1"/>
</dbReference>
<feature type="compositionally biased region" description="Low complexity" evidence="11">
    <location>
        <begin position="856"/>
        <end position="870"/>
    </location>
</feature>
<dbReference type="SUPFAM" id="SSF48239">
    <property type="entry name" value="Terpenoid cyclases/Protein prenyltransferases"/>
    <property type="match status" value="1"/>
</dbReference>
<dbReference type="CDD" id="cd00684">
    <property type="entry name" value="Terpene_cyclase_plant_C1"/>
    <property type="match status" value="1"/>
</dbReference>
<evidence type="ECO:0000256" key="9">
    <source>
        <dbReference type="ARBA" id="ARBA00023239"/>
    </source>
</evidence>
<evidence type="ECO:0000256" key="5">
    <source>
        <dbReference type="ARBA" id="ARBA00022490"/>
    </source>
</evidence>
<evidence type="ECO:0000256" key="1">
    <source>
        <dbReference type="ARBA" id="ARBA00001936"/>
    </source>
</evidence>
<proteinExistence type="inferred from homology"/>
<comment type="caution">
    <text evidence="14">The sequence shown here is derived from an EMBL/GenBank/DDBJ whole genome shotgun (WGS) entry which is preliminary data.</text>
</comment>
<evidence type="ECO:0000313" key="14">
    <source>
        <dbReference type="EMBL" id="OAO99930.1"/>
    </source>
</evidence>
<organism evidence="14 15">
    <name type="scientific">Arabidopsis thaliana</name>
    <name type="common">Mouse-ear cress</name>
    <dbReference type="NCBI Taxonomy" id="3702"/>
    <lineage>
        <taxon>Eukaryota</taxon>
        <taxon>Viridiplantae</taxon>
        <taxon>Streptophyta</taxon>
        <taxon>Embryophyta</taxon>
        <taxon>Tracheophyta</taxon>
        <taxon>Spermatophyta</taxon>
        <taxon>Magnoliopsida</taxon>
        <taxon>eudicotyledons</taxon>
        <taxon>Gunneridae</taxon>
        <taxon>Pentapetalae</taxon>
        <taxon>rosids</taxon>
        <taxon>malvids</taxon>
        <taxon>Brassicales</taxon>
        <taxon>Brassicaceae</taxon>
        <taxon>Camelineae</taxon>
        <taxon>Arabidopsis</taxon>
    </lineage>
</organism>
<evidence type="ECO:0000256" key="11">
    <source>
        <dbReference type="SAM" id="MobiDB-lite"/>
    </source>
</evidence>
<comment type="similarity">
    <text evidence="10">Belongs to the terpene synthase family. Tpsa subfamily.</text>
</comment>
<dbReference type="SFLD" id="SFLDS00005">
    <property type="entry name" value="Isoprenoid_Synthase_Type_I"/>
    <property type="match status" value="1"/>
</dbReference>
<evidence type="ECO:0000259" key="12">
    <source>
        <dbReference type="Pfam" id="PF01397"/>
    </source>
</evidence>
<dbReference type="AlphaFoldDB" id="A0A178V2K6"/>
<dbReference type="GO" id="GO:0010333">
    <property type="term" value="F:terpene synthase activity"/>
    <property type="evidence" value="ECO:0007669"/>
    <property type="project" value="InterPro"/>
</dbReference>
<keyword evidence="7" id="KW-0460">Magnesium</keyword>
<feature type="region of interest" description="Disordered" evidence="11">
    <location>
        <begin position="727"/>
        <end position="754"/>
    </location>
</feature>
<dbReference type="InterPro" id="IPR044814">
    <property type="entry name" value="Terpene_cyclase_plant_C1"/>
</dbReference>
<evidence type="ECO:0000259" key="13">
    <source>
        <dbReference type="Pfam" id="PF03936"/>
    </source>
</evidence>
<dbReference type="InterPro" id="IPR005630">
    <property type="entry name" value="Terpene_synthase_metal-bd"/>
</dbReference>
<dbReference type="InterPro" id="IPR050148">
    <property type="entry name" value="Terpene_synthase-like"/>
</dbReference>
<evidence type="ECO:0000256" key="10">
    <source>
        <dbReference type="ARBA" id="ARBA00038405"/>
    </source>
</evidence>
<dbReference type="PANTHER" id="PTHR31225">
    <property type="entry name" value="OS04G0344100 PROTEIN-RELATED"/>
    <property type="match status" value="1"/>
</dbReference>
<comment type="pathway">
    <text evidence="4">Secondary metabolite biosynthesis; terpenoid biosynthesis.</text>
</comment>
<dbReference type="InterPro" id="IPR008930">
    <property type="entry name" value="Terpenoid_cyclase/PrenylTrfase"/>
</dbReference>
<sequence length="891" mass="101004">MDALRKEIDELKLILKSTLMSFQGIDSTKKRILMIYLWVSLGLAYHFEEEIYETLKEGFENIEKMMDGEDDLYTTSIIFWVFRRYGHHISSDVFQRFKGSNGNFKESLTGDAKGMLSLYEAANLGTTKDYILDEALSFTSSHLESLGASGTCPPHLSVRIRNALGLSQHWNMEMLVPVEFIPFYEQEIDHDEMLLKFAKLSFKLGQLQYLQELKILTKWYKELDFATNLPPYFRDRIVEHHFLVQAVFFAPQLSRERIMMIQYFTGLALLDDTFDRYASLHEAESLANSLLRWAPDQAMDKQPDYLRFVLNFILDTFEEFKRELGPEERPYSVNATIEEFKAAAKANIDLEKWAQADHIPSFEEYMEVGEVEVTVYASLAGIFMSMGKMATKEAFEWLKSRPKLVQYLSIKGRLMNDLMGYEDDMSRGYVTNAVNCYMKQYGVTKEEAFRELRKMVADANKTLNEEFLTTTGVPHFLLKATIDLARMMTVAYNAKEKQMVTDVLSFRDDSSLEDWHDFEVLGGGDEPKILIKKTSMQSVSERRISVDPQSLLSRNGSFDMIVSRPRDIDDTVSSQQLDHQMKTKFVSCSLPNSAATSPRNSSIHNWKDRTTEQVLDLMLVQDAATAFRRSKSCGEGRACTPSLDFDMLLHKSRNAHHNQNHHRGFSSSNSKSLSHKSSGNNSFFSKTESNKSNRSNSNTANSKSINSFEDGFKCSALCLYLPGFSKGKPVRSSRKGDSSFTRTTTMTSSQSMARTASIRDTAVLSARASLERFECGSWTSSAMIYDDNADLGGHFFDLPSELIKGGPGGNDQDDPVSAAFVFDKEPNLDKEIKGVLKTSGSKSRRSMESPRHVRFSTSSPVSYPTSPTHSITPRLLQATEDFSSFLEAQAV</sequence>
<comment type="subcellular location">
    <subcellularLocation>
        <location evidence="3">Cytoplasm</location>
    </subcellularLocation>
</comment>
<comment type="cofactor">
    <cofactor evidence="1">
        <name>Mn(2+)</name>
        <dbReference type="ChEBI" id="CHEBI:29035"/>
    </cofactor>
</comment>
<feature type="region of interest" description="Disordered" evidence="11">
    <location>
        <begin position="655"/>
        <end position="702"/>
    </location>
</feature>
<dbReference type="FunFam" id="1.50.10.130:FF:000009">
    <property type="entry name" value="Terpenoid synthase 26"/>
    <property type="match status" value="1"/>
</dbReference>
<accession>A0A178V2K6</accession>
<keyword evidence="9" id="KW-0456">Lyase</keyword>
<comment type="cofactor">
    <cofactor evidence="2">
        <name>Mg(2+)</name>
        <dbReference type="ChEBI" id="CHEBI:18420"/>
    </cofactor>
</comment>
<feature type="domain" description="Terpene synthase N-terminal" evidence="12">
    <location>
        <begin position="2"/>
        <end position="164"/>
    </location>
</feature>
<dbReference type="SUPFAM" id="SSF48576">
    <property type="entry name" value="Terpenoid synthases"/>
    <property type="match status" value="1"/>
</dbReference>
<dbReference type="SFLD" id="SFLDG01019">
    <property type="entry name" value="Terpene_Cyclase_Like_1_C_Termi"/>
    <property type="match status" value="1"/>
</dbReference>
<dbReference type="EMBL" id="LUHQ01000004">
    <property type="protein sequence ID" value="OAO99930.1"/>
    <property type="molecule type" value="Genomic_DNA"/>
</dbReference>
<reference evidence="15" key="1">
    <citation type="journal article" date="2016" name="Proc. Natl. Acad. Sci. U.S.A.">
        <title>Chromosome-level assembly of Arabidopsis thaliana Ler reveals the extent of translocation and inversion polymorphisms.</title>
        <authorList>
            <person name="Zapata L."/>
            <person name="Ding J."/>
            <person name="Willing E.M."/>
            <person name="Hartwig B."/>
            <person name="Bezdan D."/>
            <person name="Jiao W.B."/>
            <person name="Patel V."/>
            <person name="Velikkakam James G."/>
            <person name="Koornneef M."/>
            <person name="Ossowski S."/>
            <person name="Schneeberger K."/>
        </authorList>
    </citation>
    <scope>NUCLEOTIDE SEQUENCE [LARGE SCALE GENOMIC DNA]</scope>
    <source>
        <strain evidence="15">cv. Landsberg erecta</strain>
    </source>
</reference>
<evidence type="ECO:0000256" key="2">
    <source>
        <dbReference type="ARBA" id="ARBA00001946"/>
    </source>
</evidence>
<dbReference type="GO" id="GO:0016102">
    <property type="term" value="P:diterpenoid biosynthetic process"/>
    <property type="evidence" value="ECO:0007669"/>
    <property type="project" value="InterPro"/>
</dbReference>
<dbReference type="ExpressionAtlas" id="A0A178V2K6">
    <property type="expression patterns" value="baseline and differential"/>
</dbReference>
<evidence type="ECO:0000313" key="15">
    <source>
        <dbReference type="Proteomes" id="UP000078284"/>
    </source>
</evidence>
<dbReference type="Gene3D" id="1.50.10.130">
    <property type="entry name" value="Terpene synthase, N-terminal domain"/>
    <property type="match status" value="1"/>
</dbReference>
<feature type="domain" description="Terpene synthase metal-binding" evidence="13">
    <location>
        <begin position="221"/>
        <end position="461"/>
    </location>
</feature>
<dbReference type="Gene3D" id="1.10.600.10">
    <property type="entry name" value="Farnesyl Diphosphate Synthase"/>
    <property type="match status" value="1"/>
</dbReference>
<feature type="compositionally biased region" description="Basic residues" evidence="11">
    <location>
        <begin position="655"/>
        <end position="664"/>
    </location>
</feature>
<dbReference type="InterPro" id="IPR001906">
    <property type="entry name" value="Terpene_synth_N"/>
</dbReference>
<dbReference type="Proteomes" id="UP000078284">
    <property type="component" value="Chromosome 4"/>
</dbReference>
<evidence type="ECO:0000256" key="6">
    <source>
        <dbReference type="ARBA" id="ARBA00022723"/>
    </source>
</evidence>
<feature type="compositionally biased region" description="Low complexity" evidence="11">
    <location>
        <begin position="666"/>
        <end position="682"/>
    </location>
</feature>
<dbReference type="InterPro" id="IPR008949">
    <property type="entry name" value="Isoprenoid_synthase_dom_sf"/>
</dbReference>
<dbReference type="InterPro" id="IPR036965">
    <property type="entry name" value="Terpene_synth_N_sf"/>
</dbReference>
<dbReference type="GO" id="GO:0005737">
    <property type="term" value="C:cytoplasm"/>
    <property type="evidence" value="ECO:0007669"/>
    <property type="project" value="UniProtKB-SubCell"/>
</dbReference>
<keyword evidence="5" id="KW-0963">Cytoplasm</keyword>
<name>A0A178V2K6_ARATH</name>
<evidence type="ECO:0000256" key="4">
    <source>
        <dbReference type="ARBA" id="ARBA00004721"/>
    </source>
</evidence>
<feature type="compositionally biased region" description="Low complexity" evidence="11">
    <location>
        <begin position="738"/>
        <end position="754"/>
    </location>
</feature>
<feature type="region of interest" description="Disordered" evidence="11">
    <location>
        <begin position="836"/>
        <end position="874"/>
    </location>
</feature>
<evidence type="ECO:0000256" key="7">
    <source>
        <dbReference type="ARBA" id="ARBA00022842"/>
    </source>
</evidence>
<protein>
    <recommendedName>
        <fullName evidence="16">Terpenoid cyclases/Protein prenyltransferases superfamily protein</fullName>
    </recommendedName>
</protein>
<dbReference type="GO" id="GO:0000287">
    <property type="term" value="F:magnesium ion binding"/>
    <property type="evidence" value="ECO:0007669"/>
    <property type="project" value="InterPro"/>
</dbReference>
<dbReference type="Pfam" id="PF01397">
    <property type="entry name" value="Terpene_synth"/>
    <property type="match status" value="1"/>
</dbReference>
<evidence type="ECO:0008006" key="16">
    <source>
        <dbReference type="Google" id="ProtNLM"/>
    </source>
</evidence>
<keyword evidence="6" id="KW-0479">Metal-binding</keyword>
<dbReference type="Pfam" id="PF03936">
    <property type="entry name" value="Terpene_synth_C"/>
    <property type="match status" value="1"/>
</dbReference>
<dbReference type="PANTHER" id="PTHR31225:SF242">
    <property type="entry name" value="TERPENOID SYNTHASE 9"/>
    <property type="match status" value="1"/>
</dbReference>
<evidence type="ECO:0000256" key="3">
    <source>
        <dbReference type="ARBA" id="ARBA00004496"/>
    </source>
</evidence>
<gene>
    <name evidence="14" type="ordered locus">AXX17_At4g23660</name>
</gene>